<feature type="domain" description="Thioredoxin" evidence="7">
    <location>
        <begin position="1"/>
        <end position="110"/>
    </location>
</feature>
<dbReference type="InterPro" id="IPR013766">
    <property type="entry name" value="Thioredoxin_domain"/>
</dbReference>
<dbReference type="EMBL" id="QFFJ01000002">
    <property type="protein sequence ID" value="RBL88185.1"/>
    <property type="molecule type" value="Genomic_DNA"/>
</dbReference>
<evidence type="ECO:0000256" key="3">
    <source>
        <dbReference type="ARBA" id="ARBA00022982"/>
    </source>
</evidence>
<accession>A0A365XRH7</accession>
<gene>
    <name evidence="8" type="ORF">DF182_16420</name>
</gene>
<organism evidence="8 9">
    <name type="scientific">Chitinophaga flava</name>
    <dbReference type="NCBI Taxonomy" id="2259036"/>
    <lineage>
        <taxon>Bacteria</taxon>
        <taxon>Pseudomonadati</taxon>
        <taxon>Bacteroidota</taxon>
        <taxon>Chitinophagia</taxon>
        <taxon>Chitinophagales</taxon>
        <taxon>Chitinophagaceae</taxon>
        <taxon>Chitinophaga</taxon>
    </lineage>
</organism>
<keyword evidence="2" id="KW-0813">Transport</keyword>
<dbReference type="InterPro" id="IPR005746">
    <property type="entry name" value="Thioredoxin"/>
</dbReference>
<dbReference type="SUPFAM" id="SSF52833">
    <property type="entry name" value="Thioredoxin-like"/>
    <property type="match status" value="1"/>
</dbReference>
<evidence type="ECO:0000259" key="7">
    <source>
        <dbReference type="PROSITE" id="PS51352"/>
    </source>
</evidence>
<reference evidence="8 9" key="1">
    <citation type="submission" date="2018-05" db="EMBL/GenBank/DDBJ databases">
        <title>Chitinophaga sp. K3CV102501T nov., isolated from isolated from a monsoon evergreen broad-leaved forest soil.</title>
        <authorList>
            <person name="Lv Y."/>
        </authorList>
    </citation>
    <scope>NUCLEOTIDE SEQUENCE [LARGE SCALE GENOMIC DNA]</scope>
    <source>
        <strain evidence="8 9">GDMCC 1.1325</strain>
    </source>
</reference>
<name>A0A365XRH7_9BACT</name>
<evidence type="ECO:0000256" key="4">
    <source>
        <dbReference type="ARBA" id="ARBA00023157"/>
    </source>
</evidence>
<dbReference type="InterPro" id="IPR036249">
    <property type="entry name" value="Thioredoxin-like_sf"/>
</dbReference>
<dbReference type="PROSITE" id="PS51352">
    <property type="entry name" value="THIOREDOXIN_2"/>
    <property type="match status" value="1"/>
</dbReference>
<keyword evidence="5" id="KW-0676">Redox-active center</keyword>
<evidence type="ECO:0000313" key="8">
    <source>
        <dbReference type="EMBL" id="RBL88185.1"/>
    </source>
</evidence>
<evidence type="ECO:0000256" key="5">
    <source>
        <dbReference type="ARBA" id="ARBA00023284"/>
    </source>
</evidence>
<dbReference type="OrthoDB" id="9790390at2"/>
<keyword evidence="9" id="KW-1185">Reference proteome</keyword>
<keyword evidence="4" id="KW-1015">Disulfide bond</keyword>
<evidence type="ECO:0000256" key="6">
    <source>
        <dbReference type="PIRNR" id="PIRNR000077"/>
    </source>
</evidence>
<dbReference type="AlphaFoldDB" id="A0A365XRH7"/>
<evidence type="ECO:0000313" key="9">
    <source>
        <dbReference type="Proteomes" id="UP000253410"/>
    </source>
</evidence>
<dbReference type="Pfam" id="PF00085">
    <property type="entry name" value="Thioredoxin"/>
    <property type="match status" value="1"/>
</dbReference>
<dbReference type="GO" id="GO:0015035">
    <property type="term" value="F:protein-disulfide reductase activity"/>
    <property type="evidence" value="ECO:0007669"/>
    <property type="project" value="InterPro"/>
</dbReference>
<dbReference type="PANTHER" id="PTHR45663:SF11">
    <property type="entry name" value="GEO12009P1"/>
    <property type="match status" value="1"/>
</dbReference>
<proteinExistence type="inferred from homology"/>
<dbReference type="Gene3D" id="3.40.30.10">
    <property type="entry name" value="Glutaredoxin"/>
    <property type="match status" value="1"/>
</dbReference>
<dbReference type="GO" id="GO:0045454">
    <property type="term" value="P:cell redox homeostasis"/>
    <property type="evidence" value="ECO:0007669"/>
    <property type="project" value="TreeGrafter"/>
</dbReference>
<comment type="similarity">
    <text evidence="1 6">Belongs to the thioredoxin family.</text>
</comment>
<evidence type="ECO:0000256" key="2">
    <source>
        <dbReference type="ARBA" id="ARBA00022448"/>
    </source>
</evidence>
<sequence length="111" mass="12455">MPNEKIIILNDANFDREVLGRATNVLVQFWAPWSPPCRLVSPMVDALADEFSGKVVMGRLNVEVSLRVTEQYQVRGVPTLILFKNGGIVDRKTGVANQSALSNFIYRHLEL</sequence>
<protein>
    <recommendedName>
        <fullName evidence="6">Thioredoxin</fullName>
    </recommendedName>
</protein>
<dbReference type="PIRSF" id="PIRSF000077">
    <property type="entry name" value="Thioredoxin"/>
    <property type="match status" value="1"/>
</dbReference>
<keyword evidence="3" id="KW-0249">Electron transport</keyword>
<dbReference type="PRINTS" id="PR00421">
    <property type="entry name" value="THIOREDOXIN"/>
</dbReference>
<dbReference type="Proteomes" id="UP000253410">
    <property type="component" value="Unassembled WGS sequence"/>
</dbReference>
<evidence type="ECO:0000256" key="1">
    <source>
        <dbReference type="ARBA" id="ARBA00008987"/>
    </source>
</evidence>
<comment type="caution">
    <text evidence="8">The sequence shown here is derived from an EMBL/GenBank/DDBJ whole genome shotgun (WGS) entry which is preliminary data.</text>
</comment>
<dbReference type="PANTHER" id="PTHR45663">
    <property type="entry name" value="GEO12009P1"/>
    <property type="match status" value="1"/>
</dbReference>
<dbReference type="RefSeq" id="WP_113616937.1">
    <property type="nucleotide sequence ID" value="NZ_QFFJ01000002.1"/>
</dbReference>
<dbReference type="CDD" id="cd02947">
    <property type="entry name" value="TRX_family"/>
    <property type="match status" value="1"/>
</dbReference>
<dbReference type="GO" id="GO:0005829">
    <property type="term" value="C:cytosol"/>
    <property type="evidence" value="ECO:0007669"/>
    <property type="project" value="TreeGrafter"/>
</dbReference>